<feature type="compositionally biased region" description="Low complexity" evidence="5">
    <location>
        <begin position="153"/>
        <end position="202"/>
    </location>
</feature>
<evidence type="ECO:0000256" key="2">
    <source>
        <dbReference type="ARBA" id="ARBA00022692"/>
    </source>
</evidence>
<keyword evidence="4 6" id="KW-0472">Membrane</keyword>
<feature type="region of interest" description="Disordered" evidence="5">
    <location>
        <begin position="285"/>
        <end position="305"/>
    </location>
</feature>
<keyword evidence="7" id="KW-0732">Signal</keyword>
<dbReference type="Proteomes" id="UP000722485">
    <property type="component" value="Unassembled WGS sequence"/>
</dbReference>
<accession>A0A9P5LLC3</accession>
<comment type="subcellular location">
    <subcellularLocation>
        <location evidence="1">Membrane</location>
        <topology evidence="1">Single-pass membrane protein</topology>
    </subcellularLocation>
</comment>
<evidence type="ECO:0000256" key="6">
    <source>
        <dbReference type="SAM" id="Phobius"/>
    </source>
</evidence>
<feature type="chain" id="PRO_5040280591" description="Mid2 domain-containing protein" evidence="7">
    <location>
        <begin position="20"/>
        <end position="305"/>
    </location>
</feature>
<evidence type="ECO:0000256" key="7">
    <source>
        <dbReference type="SAM" id="SignalP"/>
    </source>
</evidence>
<protein>
    <recommendedName>
        <fullName evidence="10">Mid2 domain-containing protein</fullName>
    </recommendedName>
</protein>
<dbReference type="PANTHER" id="PTHR15549">
    <property type="entry name" value="PAIRED IMMUNOGLOBULIN-LIKE TYPE 2 RECEPTOR"/>
    <property type="match status" value="1"/>
</dbReference>
<sequence>MDSFLRLALLLLLSANAHGETRFLRPPDSGPTRDYRDNPIYEIGQKLDIQWEMDYENASIIVQQEDAYNNLPGDKWADIITNAEAVPDRTNFTWTVSLNNFSDGFDKTLSNVYYLRLFDISGKVGGIDSHYFNITSSDSSNTEDAAPTRSADDSSNQSAESSATTSAESSTTASAASTKTPSSSSGGQSDKSASSTASSDSNGNDDKSPSKGALVGIAVAATVGGLGLLAGIGFFIRKHLRKRRENQGTLISPEEPKQEDSTTGTLTPSVLASRMDQDYYQRLPHTQYPLHELHGQQSRIHEAPS</sequence>
<evidence type="ECO:0008006" key="10">
    <source>
        <dbReference type="Google" id="ProtNLM"/>
    </source>
</evidence>
<dbReference type="OrthoDB" id="5390143at2759"/>
<feature type="region of interest" description="Disordered" evidence="5">
    <location>
        <begin position="247"/>
        <end position="270"/>
    </location>
</feature>
<evidence type="ECO:0000256" key="1">
    <source>
        <dbReference type="ARBA" id="ARBA00004167"/>
    </source>
</evidence>
<evidence type="ECO:0000256" key="5">
    <source>
        <dbReference type="SAM" id="MobiDB-lite"/>
    </source>
</evidence>
<evidence type="ECO:0000313" key="9">
    <source>
        <dbReference type="Proteomes" id="UP000722485"/>
    </source>
</evidence>
<evidence type="ECO:0000256" key="4">
    <source>
        <dbReference type="ARBA" id="ARBA00023136"/>
    </source>
</evidence>
<feature type="region of interest" description="Disordered" evidence="5">
    <location>
        <begin position="135"/>
        <end position="209"/>
    </location>
</feature>
<evidence type="ECO:0000256" key="3">
    <source>
        <dbReference type="ARBA" id="ARBA00022989"/>
    </source>
</evidence>
<reference evidence="8" key="1">
    <citation type="submission" date="2020-03" db="EMBL/GenBank/DDBJ databases">
        <title>Draft Genome Sequence of Cylindrodendrum hubeiense.</title>
        <authorList>
            <person name="Buettner E."/>
            <person name="Kellner H."/>
        </authorList>
    </citation>
    <scope>NUCLEOTIDE SEQUENCE</scope>
    <source>
        <strain evidence="8">IHI 201604</strain>
    </source>
</reference>
<feature type="transmembrane region" description="Helical" evidence="6">
    <location>
        <begin position="213"/>
        <end position="236"/>
    </location>
</feature>
<comment type="caution">
    <text evidence="8">The sequence shown here is derived from an EMBL/GenBank/DDBJ whole genome shotgun (WGS) entry which is preliminary data.</text>
</comment>
<keyword evidence="9" id="KW-1185">Reference proteome</keyword>
<feature type="signal peptide" evidence="7">
    <location>
        <begin position="1"/>
        <end position="19"/>
    </location>
</feature>
<gene>
    <name evidence="8" type="ORF">G7Z17_g1457</name>
</gene>
<proteinExistence type="predicted"/>
<keyword evidence="3 6" id="KW-1133">Transmembrane helix</keyword>
<keyword evidence="2 6" id="KW-0812">Transmembrane</keyword>
<feature type="compositionally biased region" description="Polar residues" evidence="5">
    <location>
        <begin position="261"/>
        <end position="270"/>
    </location>
</feature>
<organism evidence="8 9">
    <name type="scientific">Cylindrodendrum hubeiense</name>
    <dbReference type="NCBI Taxonomy" id="595255"/>
    <lineage>
        <taxon>Eukaryota</taxon>
        <taxon>Fungi</taxon>
        <taxon>Dikarya</taxon>
        <taxon>Ascomycota</taxon>
        <taxon>Pezizomycotina</taxon>
        <taxon>Sordariomycetes</taxon>
        <taxon>Hypocreomycetidae</taxon>
        <taxon>Hypocreales</taxon>
        <taxon>Nectriaceae</taxon>
        <taxon>Cylindrodendrum</taxon>
    </lineage>
</organism>
<dbReference type="InterPro" id="IPR051694">
    <property type="entry name" value="Immunoregulatory_rcpt-like"/>
</dbReference>
<dbReference type="PANTHER" id="PTHR15549:SF30">
    <property type="entry name" value="MID2 DOMAIN-CONTAINING PROTEIN"/>
    <property type="match status" value="1"/>
</dbReference>
<feature type="compositionally biased region" description="Basic and acidic residues" evidence="5">
    <location>
        <begin position="291"/>
        <end position="305"/>
    </location>
</feature>
<dbReference type="GO" id="GO:0016020">
    <property type="term" value="C:membrane"/>
    <property type="evidence" value="ECO:0007669"/>
    <property type="project" value="UniProtKB-SubCell"/>
</dbReference>
<dbReference type="AlphaFoldDB" id="A0A9P5LLC3"/>
<name>A0A9P5LLC3_9HYPO</name>
<dbReference type="GO" id="GO:0071944">
    <property type="term" value="C:cell periphery"/>
    <property type="evidence" value="ECO:0007669"/>
    <property type="project" value="UniProtKB-ARBA"/>
</dbReference>
<dbReference type="EMBL" id="JAANBB010000012">
    <property type="protein sequence ID" value="KAF7556400.1"/>
    <property type="molecule type" value="Genomic_DNA"/>
</dbReference>
<evidence type="ECO:0000313" key="8">
    <source>
        <dbReference type="EMBL" id="KAF7556400.1"/>
    </source>
</evidence>